<dbReference type="EMBL" id="CAPB01000014">
    <property type="protein sequence ID" value="CCO93682.1"/>
    <property type="molecule type" value="Genomic_DNA"/>
</dbReference>
<evidence type="ECO:0000313" key="2">
    <source>
        <dbReference type="Proteomes" id="UP000013111"/>
    </source>
</evidence>
<comment type="caution">
    <text evidence="1">The sequence shown here is derived from an EMBL/GenBank/DDBJ whole genome shotgun (WGS) entry which is preliminary data.</text>
</comment>
<evidence type="ECO:0000313" key="1">
    <source>
        <dbReference type="EMBL" id="CCO93682.1"/>
    </source>
</evidence>
<accession>A0A831ESC8</accession>
<name>A0A831ESC8_ERWAM</name>
<proteinExistence type="predicted"/>
<gene>
    <name evidence="1" type="ORF">BN437_1752</name>
</gene>
<reference evidence="1 2" key="2">
    <citation type="submission" date="2013-04" db="EMBL/GenBank/DDBJ databases">
        <title>Comparative genomics of 12 strains of Erwinia amylovora identifies a pan-genome with a large conserved core and provides insights into host specificity.</title>
        <authorList>
            <person name="Mann R.A."/>
            <person name="Smits T.H.M."/>
            <person name="Buehlmann A."/>
            <person name="Blom J."/>
            <person name="Goesmann A."/>
            <person name="Frey J.E."/>
            <person name="Plummer K.M."/>
            <person name="Beer S.V."/>
            <person name="Luck J."/>
            <person name="Duffy B."/>
            <person name="Rodoni B."/>
        </authorList>
    </citation>
    <scope>NUCLEOTIDE SEQUENCE [LARGE SCALE GENOMIC DNA]</scope>
    <source>
        <strain evidence="2">CFBP 1232</strain>
    </source>
</reference>
<dbReference type="AlphaFoldDB" id="A0A831ESC8"/>
<protein>
    <submittedName>
        <fullName evidence="1">Uncharacterized protein</fullName>
    </submittedName>
</protein>
<sequence>MIHCVSLANLSDDFYRLIVFNFILSYKGYRIVIESTFR</sequence>
<dbReference type="Proteomes" id="UP000013111">
    <property type="component" value="Unassembled WGS sequence"/>
</dbReference>
<organism evidence="1 2">
    <name type="scientific">Erwinia amylovora NBRC 12687 = CFBP 1232</name>
    <dbReference type="NCBI Taxonomy" id="1219359"/>
    <lineage>
        <taxon>Bacteria</taxon>
        <taxon>Pseudomonadati</taxon>
        <taxon>Pseudomonadota</taxon>
        <taxon>Gammaproteobacteria</taxon>
        <taxon>Enterobacterales</taxon>
        <taxon>Erwiniaceae</taxon>
        <taxon>Erwinia</taxon>
    </lineage>
</organism>
<reference evidence="1 2" key="1">
    <citation type="submission" date="2012-11" db="EMBL/GenBank/DDBJ databases">
        <authorList>
            <person name="Linke B."/>
        </authorList>
    </citation>
    <scope>NUCLEOTIDE SEQUENCE [LARGE SCALE GENOMIC DNA]</scope>
    <source>
        <strain evidence="2">CFBP 1232</strain>
    </source>
</reference>